<keyword evidence="2" id="KW-0238">DNA-binding</keyword>
<accession>A0A8I0AC80</accession>
<evidence type="ECO:0000259" key="4">
    <source>
        <dbReference type="PROSITE" id="PS01124"/>
    </source>
</evidence>
<dbReference type="SUPFAM" id="SSF46689">
    <property type="entry name" value="Homeodomain-like"/>
    <property type="match status" value="1"/>
</dbReference>
<protein>
    <submittedName>
        <fullName evidence="5">Helix-turn-helix transcriptional regulator</fullName>
    </submittedName>
</protein>
<dbReference type="Pfam" id="PF12833">
    <property type="entry name" value="HTH_18"/>
    <property type="match status" value="1"/>
</dbReference>
<dbReference type="PANTHER" id="PTHR47893:SF1">
    <property type="entry name" value="REGULATORY PROTEIN PCHR"/>
    <property type="match status" value="1"/>
</dbReference>
<dbReference type="GO" id="GO:0003700">
    <property type="term" value="F:DNA-binding transcription factor activity"/>
    <property type="evidence" value="ECO:0007669"/>
    <property type="project" value="InterPro"/>
</dbReference>
<reference evidence="5 6" key="1">
    <citation type="submission" date="2020-08" db="EMBL/GenBank/DDBJ databases">
        <title>Genome public.</title>
        <authorList>
            <person name="Liu C."/>
            <person name="Sun Q."/>
        </authorList>
    </citation>
    <scope>NUCLEOTIDE SEQUENCE [LARGE SCALE GENOMIC DNA]</scope>
    <source>
        <strain evidence="5 6">BX17</strain>
    </source>
</reference>
<evidence type="ECO:0000313" key="5">
    <source>
        <dbReference type="EMBL" id="MBC5651116.1"/>
    </source>
</evidence>
<feature type="domain" description="HTH araC/xylS-type" evidence="4">
    <location>
        <begin position="229"/>
        <end position="327"/>
    </location>
</feature>
<dbReference type="InterPro" id="IPR018060">
    <property type="entry name" value="HTH_AraC"/>
</dbReference>
<name>A0A8I0AC80_9FIRM</name>
<evidence type="ECO:0000256" key="2">
    <source>
        <dbReference type="ARBA" id="ARBA00023125"/>
    </source>
</evidence>
<gene>
    <name evidence="5" type="ORF">H8S54_08350</name>
</gene>
<dbReference type="SMART" id="SM00342">
    <property type="entry name" value="HTH_ARAC"/>
    <property type="match status" value="1"/>
</dbReference>
<dbReference type="PROSITE" id="PS00041">
    <property type="entry name" value="HTH_ARAC_FAMILY_1"/>
    <property type="match status" value="1"/>
</dbReference>
<evidence type="ECO:0000256" key="1">
    <source>
        <dbReference type="ARBA" id="ARBA00023015"/>
    </source>
</evidence>
<organism evidence="5 6">
    <name type="scientific">Blautia segnis</name>
    <dbReference type="NCBI Taxonomy" id="2763030"/>
    <lineage>
        <taxon>Bacteria</taxon>
        <taxon>Bacillati</taxon>
        <taxon>Bacillota</taxon>
        <taxon>Clostridia</taxon>
        <taxon>Lachnospirales</taxon>
        <taxon>Lachnospiraceae</taxon>
        <taxon>Blautia</taxon>
    </lineage>
</organism>
<keyword evidence="6" id="KW-1185">Reference proteome</keyword>
<dbReference type="InterPro" id="IPR009057">
    <property type="entry name" value="Homeodomain-like_sf"/>
</dbReference>
<dbReference type="PROSITE" id="PS01124">
    <property type="entry name" value="HTH_ARAC_FAMILY_2"/>
    <property type="match status" value="1"/>
</dbReference>
<dbReference type="Gene3D" id="1.10.10.60">
    <property type="entry name" value="Homeodomain-like"/>
    <property type="match status" value="1"/>
</dbReference>
<comment type="caution">
    <text evidence="5">The sequence shown here is derived from an EMBL/GenBank/DDBJ whole genome shotgun (WGS) entry which is preliminary data.</text>
</comment>
<dbReference type="GO" id="GO:0043565">
    <property type="term" value="F:sequence-specific DNA binding"/>
    <property type="evidence" value="ECO:0007669"/>
    <property type="project" value="InterPro"/>
</dbReference>
<dbReference type="Proteomes" id="UP000652847">
    <property type="component" value="Unassembled WGS sequence"/>
</dbReference>
<dbReference type="InterPro" id="IPR053142">
    <property type="entry name" value="PchR_regulatory_protein"/>
</dbReference>
<evidence type="ECO:0000256" key="3">
    <source>
        <dbReference type="ARBA" id="ARBA00023163"/>
    </source>
</evidence>
<keyword evidence="1" id="KW-0805">Transcription regulation</keyword>
<dbReference type="PANTHER" id="PTHR47893">
    <property type="entry name" value="REGULATORY PROTEIN PCHR"/>
    <property type="match status" value="1"/>
</dbReference>
<dbReference type="InterPro" id="IPR018062">
    <property type="entry name" value="HTH_AraC-typ_CS"/>
</dbReference>
<dbReference type="RefSeq" id="WP_021926224.1">
    <property type="nucleotide sequence ID" value="NZ_JACOOT010000019.1"/>
</dbReference>
<dbReference type="EMBL" id="JACOOT010000019">
    <property type="protein sequence ID" value="MBC5651116.1"/>
    <property type="molecule type" value="Genomic_DNA"/>
</dbReference>
<dbReference type="AlphaFoldDB" id="A0A8I0AC80"/>
<evidence type="ECO:0000313" key="6">
    <source>
        <dbReference type="Proteomes" id="UP000652847"/>
    </source>
</evidence>
<proteinExistence type="predicted"/>
<keyword evidence="3" id="KW-0804">Transcription</keyword>
<sequence>MSLEKHLEFQEKILKALNFCPKSLESCTRWDNKENPEDGFLILYERKGFYSLAVAQYTVHHNFSISFQDEEPLLRFGNFYTGITHFKIDGVKADSSTPDSFLVLEGHLKGQQFWKKGEQYCGIEVSIAPSFVELLKTVDPHIFSVTCFTRNVTYHWLPTAAMTTLRQLTNMAVRGTLTPLILEGCILQCLGSISESVKNGQFSLDEKCPSTMLGNRQITFSSFDLSAISQAYQILTDHPESAPSIPELSKLLLLNEQKLKAGFQMCYHISIGQYVHECRMTKAAQLLGNTSLSVLEISHETGYKSCASFIKAFRKFYQKTPLQFRASQKTSQQASSSQESFS</sequence>